<name>A0ABP6SHV0_9ACTN</name>
<sequence length="332" mass="33869">MSPRVTGVRRAFAALAVAAMAFSSAPASAAPQDPAVPEARTQVTIAPVDLDGPAISEVKVTVTNAGPKNLRRLSVALKGPVGWAVQPAVRNVDGTYSPGAGATAEFRIQVPEQRSGFTMRTFTATATYEGGDGRGTAQGTRVERSGPVLARLSDAYNNVGITDENNTKPGNFDGEGNSFSAQKLAAVGLTPGASVTALGAELTWPTAAPGTKNNVSSTGQAVKLSGKGGKLVFLGSGVGSGATGTATVIYTDGSSTSGSIGFPNWSFQDATAHGATLVKSTDGRNRPDGYGNAGIAYRLFAHSITLDPTKQIELVVLPANARIHLFDIAVAP</sequence>
<dbReference type="Pfam" id="PF10633">
    <property type="entry name" value="NPCBM_assoc"/>
    <property type="match status" value="1"/>
</dbReference>
<keyword evidence="1" id="KW-0732">Signal</keyword>
<accession>A0ABP6SHV0</accession>
<gene>
    <name evidence="3" type="ORF">GCM10020367_52470</name>
</gene>
<proteinExistence type="predicted"/>
<evidence type="ECO:0000256" key="1">
    <source>
        <dbReference type="SAM" id="SignalP"/>
    </source>
</evidence>
<comment type="caution">
    <text evidence="3">The sequence shown here is derived from an EMBL/GenBank/DDBJ whole genome shotgun (WGS) entry which is preliminary data.</text>
</comment>
<evidence type="ECO:0000313" key="3">
    <source>
        <dbReference type="EMBL" id="GAA3377304.1"/>
    </source>
</evidence>
<dbReference type="Proteomes" id="UP001499990">
    <property type="component" value="Unassembled WGS sequence"/>
</dbReference>
<reference evidence="4" key="1">
    <citation type="journal article" date="2019" name="Int. J. Syst. Evol. Microbiol.">
        <title>The Global Catalogue of Microorganisms (GCM) 10K type strain sequencing project: providing services to taxonomists for standard genome sequencing and annotation.</title>
        <authorList>
            <consortium name="The Broad Institute Genomics Platform"/>
            <consortium name="The Broad Institute Genome Sequencing Center for Infectious Disease"/>
            <person name="Wu L."/>
            <person name="Ma J."/>
        </authorList>
    </citation>
    <scope>NUCLEOTIDE SEQUENCE [LARGE SCALE GENOMIC DNA]</scope>
    <source>
        <strain evidence="4">JCM 9651</strain>
    </source>
</reference>
<dbReference type="InterPro" id="IPR018905">
    <property type="entry name" value="A-galactase_NEW3"/>
</dbReference>
<feature type="signal peptide" evidence="1">
    <location>
        <begin position="1"/>
        <end position="29"/>
    </location>
</feature>
<organism evidence="3 4">
    <name type="scientific">Streptomyces sannanensis</name>
    <dbReference type="NCBI Taxonomy" id="285536"/>
    <lineage>
        <taxon>Bacteria</taxon>
        <taxon>Bacillati</taxon>
        <taxon>Actinomycetota</taxon>
        <taxon>Actinomycetes</taxon>
        <taxon>Kitasatosporales</taxon>
        <taxon>Streptomycetaceae</taxon>
        <taxon>Streptomyces</taxon>
    </lineage>
</organism>
<dbReference type="RefSeq" id="WP_345041969.1">
    <property type="nucleotide sequence ID" value="NZ_BAAAYL010000001.1"/>
</dbReference>
<feature type="domain" description="Alpha-galactosidase NEW3" evidence="2">
    <location>
        <begin position="57"/>
        <end position="128"/>
    </location>
</feature>
<feature type="chain" id="PRO_5047087610" description="Alpha-galactosidase NEW3 domain-containing protein" evidence="1">
    <location>
        <begin position="30"/>
        <end position="332"/>
    </location>
</feature>
<dbReference type="EMBL" id="BAAAYL010000001">
    <property type="protein sequence ID" value="GAA3377304.1"/>
    <property type="molecule type" value="Genomic_DNA"/>
</dbReference>
<keyword evidence="4" id="KW-1185">Reference proteome</keyword>
<evidence type="ECO:0000313" key="4">
    <source>
        <dbReference type="Proteomes" id="UP001499990"/>
    </source>
</evidence>
<evidence type="ECO:0000259" key="2">
    <source>
        <dbReference type="Pfam" id="PF10633"/>
    </source>
</evidence>
<protein>
    <recommendedName>
        <fullName evidence="2">Alpha-galactosidase NEW3 domain-containing protein</fullName>
    </recommendedName>
</protein>